<dbReference type="EMBL" id="AK405574">
    <property type="protein sequence ID" value="BAM20812.1"/>
    <property type="molecule type" value="mRNA"/>
</dbReference>
<evidence type="ECO:0000313" key="1">
    <source>
        <dbReference type="EMBL" id="BAM20812.1"/>
    </source>
</evidence>
<feature type="non-terminal residue" evidence="1">
    <location>
        <position position="1"/>
    </location>
</feature>
<sequence>ANTQTSSEILFDDILSTDGRLVVYINIQSSTKNRSKDLRVLVRRAVFVRVLGDVR</sequence>
<protein>
    <submittedName>
        <fullName evidence="1">Uncharacterized protein</fullName>
    </submittedName>
</protein>
<name>I4DSC2_PAPPL</name>
<organism evidence="1">
    <name type="scientific">Papilio polytes</name>
    <name type="common">Common mormon</name>
    <name type="synonym">Swallowtail butterfly</name>
    <dbReference type="NCBI Taxonomy" id="76194"/>
    <lineage>
        <taxon>Eukaryota</taxon>
        <taxon>Metazoa</taxon>
        <taxon>Ecdysozoa</taxon>
        <taxon>Arthropoda</taxon>
        <taxon>Hexapoda</taxon>
        <taxon>Insecta</taxon>
        <taxon>Pterygota</taxon>
        <taxon>Neoptera</taxon>
        <taxon>Endopterygota</taxon>
        <taxon>Lepidoptera</taxon>
        <taxon>Glossata</taxon>
        <taxon>Ditrysia</taxon>
        <taxon>Papilionoidea</taxon>
        <taxon>Papilionidae</taxon>
        <taxon>Papilioninae</taxon>
        <taxon>Papilio</taxon>
    </lineage>
</organism>
<reference evidence="1" key="1">
    <citation type="journal article" date="2012" name="BMC Biol.">
        <title>Comprehensive microarray-based analysis for stage-specific larval camouflage pattern-associated genes in the swallowtail butterfly, Papilio xuthus.</title>
        <authorList>
            <person name="Futahashi R."/>
            <person name="Shirataki H."/>
            <person name="Narita T."/>
            <person name="Mita K."/>
            <person name="Fujiwara H."/>
        </authorList>
    </citation>
    <scope>NUCLEOTIDE SEQUENCE</scope>
    <source>
        <tissue evidence="1">Epidermis</tissue>
    </source>
</reference>
<accession>I4DSC2</accession>
<dbReference type="AlphaFoldDB" id="I4DSC2"/>
<proteinExistence type="evidence at transcript level"/>